<evidence type="ECO:0000313" key="2">
    <source>
        <dbReference type="Proteomes" id="UP001163321"/>
    </source>
</evidence>
<sequence>MENRLQIMGMVRSAFESRVQSDSNVALAASATVPYSVQYEALVFLTAFIKSLYVLKPTERSRVELSKQMILLMDEIFIKLDYCSQPTFVSCAVLTFLGDFLHLFKFWRSQTRFDTAACLESIYFNWLEQCLLWLLQSSCTLMTLQRLNDSNSASVTAQNVFVANFSSYPFLQQWLLFVSRLGAAYLAAVVTENKRVTQELPTWSGGSMKQQLSRQKLLTILAEQDDVMIEVLNGLIQITTLAHDLNDTSCPLAQWNPSLTTYVVAEFDPDLLFADLVETLEQDHLVLLDFLVSNETEMLEYLMRYLRHLGTNWRRSKQTLKDYKRLESVMSVLIRLRLEIDRLVAADLFPYSTGPLTGRLVTIEQLYEEEEKNAQQE</sequence>
<dbReference type="EMBL" id="CM047583">
    <property type="protein sequence ID" value="KAI9913570.1"/>
    <property type="molecule type" value="Genomic_DNA"/>
</dbReference>
<comment type="caution">
    <text evidence="1">The sequence shown here is derived from an EMBL/GenBank/DDBJ whole genome shotgun (WGS) entry which is preliminary data.</text>
</comment>
<protein>
    <submittedName>
        <fullName evidence="1">Uncharacterized protein</fullName>
    </submittedName>
</protein>
<evidence type="ECO:0000313" key="1">
    <source>
        <dbReference type="EMBL" id="KAI9913570.1"/>
    </source>
</evidence>
<reference evidence="1 2" key="1">
    <citation type="journal article" date="2022" name="bioRxiv">
        <title>The genome of the oomycete Peronosclerospora sorghi, a cosmopolitan pathogen of maize and sorghum, is inflated with dispersed pseudogenes.</title>
        <authorList>
            <person name="Fletcher K."/>
            <person name="Martin F."/>
            <person name="Isakeit T."/>
            <person name="Cavanaugh K."/>
            <person name="Magill C."/>
            <person name="Michelmore R."/>
        </authorList>
    </citation>
    <scope>NUCLEOTIDE SEQUENCE [LARGE SCALE GENOMIC DNA]</scope>
    <source>
        <strain evidence="1">P6</strain>
    </source>
</reference>
<accession>A0ACC0W3Z6</accession>
<gene>
    <name evidence="1" type="ORF">PsorP6_005303</name>
</gene>
<organism evidence="1 2">
    <name type="scientific">Peronosclerospora sorghi</name>
    <dbReference type="NCBI Taxonomy" id="230839"/>
    <lineage>
        <taxon>Eukaryota</taxon>
        <taxon>Sar</taxon>
        <taxon>Stramenopiles</taxon>
        <taxon>Oomycota</taxon>
        <taxon>Peronosporomycetes</taxon>
        <taxon>Peronosporales</taxon>
        <taxon>Peronosporaceae</taxon>
        <taxon>Peronosclerospora</taxon>
    </lineage>
</organism>
<proteinExistence type="predicted"/>
<name>A0ACC0W3Z6_9STRA</name>
<keyword evidence="2" id="KW-1185">Reference proteome</keyword>
<dbReference type="Proteomes" id="UP001163321">
    <property type="component" value="Chromosome 4"/>
</dbReference>